<protein>
    <recommendedName>
        <fullName evidence="1">DUF8042 domain-containing protein</fullName>
    </recommendedName>
</protein>
<dbReference type="Proteomes" id="UP000789833">
    <property type="component" value="Unassembled WGS sequence"/>
</dbReference>
<keyword evidence="3" id="KW-1185">Reference proteome</keyword>
<dbReference type="InterPro" id="IPR058355">
    <property type="entry name" value="DUF8042"/>
</dbReference>
<gene>
    <name evidence="2" type="ORF">BACCIP111883_02216</name>
</gene>
<name>A0ABM8YNH1_9BACI</name>
<proteinExistence type="predicted"/>
<evidence type="ECO:0000259" key="1">
    <source>
        <dbReference type="Pfam" id="PF26154"/>
    </source>
</evidence>
<reference evidence="2 3" key="1">
    <citation type="submission" date="2021-10" db="EMBL/GenBank/DDBJ databases">
        <authorList>
            <person name="Criscuolo A."/>
        </authorList>
    </citation>
    <scope>NUCLEOTIDE SEQUENCE [LARGE SCALE GENOMIC DNA]</scope>
    <source>
        <strain evidence="3">CIP 111883</strain>
    </source>
</reference>
<accession>A0ABM8YNH1</accession>
<comment type="caution">
    <text evidence="2">The sequence shown here is derived from an EMBL/GenBank/DDBJ whole genome shotgun (WGS) entry which is preliminary data.</text>
</comment>
<evidence type="ECO:0000313" key="2">
    <source>
        <dbReference type="EMBL" id="CAG9621443.1"/>
    </source>
</evidence>
<evidence type="ECO:0000313" key="3">
    <source>
        <dbReference type="Proteomes" id="UP000789833"/>
    </source>
</evidence>
<organism evidence="2 3">
    <name type="scientific">Sutcliffiella rhizosphaerae</name>
    <dbReference type="NCBI Taxonomy" id="2880967"/>
    <lineage>
        <taxon>Bacteria</taxon>
        <taxon>Bacillati</taxon>
        <taxon>Bacillota</taxon>
        <taxon>Bacilli</taxon>
        <taxon>Bacillales</taxon>
        <taxon>Bacillaceae</taxon>
        <taxon>Sutcliffiella</taxon>
    </lineage>
</organism>
<sequence>MNEQDFYFLQDYNALLDALAEAYNHLRDKSGNCSDKVNEQVLLASQEAVVKINETNKTVKEILKNHQSISDYLHEFSSFLNELEDSGYFYQDFSIQQEFLLEKVYPLFSLWKNNMQKCLFRYIAH</sequence>
<dbReference type="RefSeq" id="WP_230501335.1">
    <property type="nucleotide sequence ID" value="NZ_CAKJTJ010000010.1"/>
</dbReference>
<feature type="domain" description="DUF8042" evidence="1">
    <location>
        <begin position="3"/>
        <end position="119"/>
    </location>
</feature>
<dbReference type="Pfam" id="PF26154">
    <property type="entry name" value="DUF8042"/>
    <property type="match status" value="1"/>
</dbReference>
<dbReference type="EMBL" id="CAKJTJ010000010">
    <property type="protein sequence ID" value="CAG9621443.1"/>
    <property type="molecule type" value="Genomic_DNA"/>
</dbReference>